<dbReference type="EMBL" id="JAAIUW010000003">
    <property type="protein sequence ID" value="KAF7839697.1"/>
    <property type="molecule type" value="Genomic_DNA"/>
</dbReference>
<sequence>MAERSKRQKGSNATARGSSSQHQLVDEFFTSEAQRQNYLAKFANRTVASSKYVDVAFFENELEKNPEQFGIFPLLKRAGLYKLLKNKKNWTLKIVRIFYANMKWDDVDYCIVSEIKGKEVKIGQHFFAQLLGCEASGNMFGDHQSTLSKVDGYDAQIVLKSLLAKPPEYVMDTTNLSASKFAFQNRLLHYIVQDYKFNLPYFIIEKMTRCSKTTSLSPSYASLISWILEKNGINPLTNEVESPSTIDGNSLNNMRFTFEHGRWIEKPLTKAQSKIVERERAQEREEAAQREREAAAAAAGGDGSSSHPPPHGANNSEVLGVIGHLQRTVDEGFGQVNNRLDDFLA</sequence>
<accession>A0A834X890</accession>
<feature type="region of interest" description="Disordered" evidence="1">
    <location>
        <begin position="274"/>
        <end position="317"/>
    </location>
</feature>
<organism evidence="2 3">
    <name type="scientific">Senna tora</name>
    <dbReference type="NCBI Taxonomy" id="362788"/>
    <lineage>
        <taxon>Eukaryota</taxon>
        <taxon>Viridiplantae</taxon>
        <taxon>Streptophyta</taxon>
        <taxon>Embryophyta</taxon>
        <taxon>Tracheophyta</taxon>
        <taxon>Spermatophyta</taxon>
        <taxon>Magnoliopsida</taxon>
        <taxon>eudicotyledons</taxon>
        <taxon>Gunneridae</taxon>
        <taxon>Pentapetalae</taxon>
        <taxon>rosids</taxon>
        <taxon>fabids</taxon>
        <taxon>Fabales</taxon>
        <taxon>Fabaceae</taxon>
        <taxon>Caesalpinioideae</taxon>
        <taxon>Cassia clade</taxon>
        <taxon>Senna</taxon>
    </lineage>
</organism>
<keyword evidence="3" id="KW-1185">Reference proteome</keyword>
<proteinExistence type="predicted"/>
<evidence type="ECO:0000313" key="3">
    <source>
        <dbReference type="Proteomes" id="UP000634136"/>
    </source>
</evidence>
<gene>
    <name evidence="2" type="ORF">G2W53_008179</name>
</gene>
<comment type="caution">
    <text evidence="2">The sequence shown here is derived from an EMBL/GenBank/DDBJ whole genome shotgun (WGS) entry which is preliminary data.</text>
</comment>
<evidence type="ECO:0000313" key="2">
    <source>
        <dbReference type="EMBL" id="KAF7839697.1"/>
    </source>
</evidence>
<dbReference type="AlphaFoldDB" id="A0A834X890"/>
<dbReference type="OrthoDB" id="1348817at2759"/>
<dbReference type="Proteomes" id="UP000634136">
    <property type="component" value="Unassembled WGS sequence"/>
</dbReference>
<reference evidence="2" key="1">
    <citation type="submission" date="2020-09" db="EMBL/GenBank/DDBJ databases">
        <title>Genome-Enabled Discovery of Anthraquinone Biosynthesis in Senna tora.</title>
        <authorList>
            <person name="Kang S.-H."/>
            <person name="Pandey R.P."/>
            <person name="Lee C.-M."/>
            <person name="Sim J.-S."/>
            <person name="Jeong J.-T."/>
            <person name="Choi B.-S."/>
            <person name="Jung M."/>
            <person name="Ginzburg D."/>
            <person name="Zhao K."/>
            <person name="Won S.Y."/>
            <person name="Oh T.-J."/>
            <person name="Yu Y."/>
            <person name="Kim N.-H."/>
            <person name="Lee O.R."/>
            <person name="Lee T.-H."/>
            <person name="Bashyal P."/>
            <person name="Kim T.-S."/>
            <person name="Lee W.-H."/>
            <person name="Kawkins C."/>
            <person name="Kim C.-K."/>
            <person name="Kim J.S."/>
            <person name="Ahn B.O."/>
            <person name="Rhee S.Y."/>
            <person name="Sohng J.K."/>
        </authorList>
    </citation>
    <scope>NUCLEOTIDE SEQUENCE</scope>
    <source>
        <tissue evidence="2">Leaf</tissue>
    </source>
</reference>
<feature type="compositionally biased region" description="Basic and acidic residues" evidence="1">
    <location>
        <begin position="275"/>
        <end position="294"/>
    </location>
</feature>
<protein>
    <submittedName>
        <fullName evidence="2">Uncharacterized protein</fullName>
    </submittedName>
</protein>
<evidence type="ECO:0000256" key="1">
    <source>
        <dbReference type="SAM" id="MobiDB-lite"/>
    </source>
</evidence>
<name>A0A834X890_9FABA</name>